<dbReference type="EMBL" id="QYUJ01000014">
    <property type="protein sequence ID" value="RJF71174.1"/>
    <property type="molecule type" value="Genomic_DNA"/>
</dbReference>
<proteinExistence type="predicted"/>
<dbReference type="RefSeq" id="WP_119762064.1">
    <property type="nucleotide sequence ID" value="NZ_QYUJ01000014.1"/>
</dbReference>
<accession>A0A418V4Z1</accession>
<evidence type="ECO:0000313" key="2">
    <source>
        <dbReference type="Proteomes" id="UP000286287"/>
    </source>
</evidence>
<name>A0A418V4Z1_9DEIO</name>
<dbReference type="OrthoDB" id="70279at2"/>
<gene>
    <name evidence="1" type="ORF">D3875_05885</name>
</gene>
<sequence>MRYLIPILLLLAAAWYFTTGFRVGVVTFTPTTMINANGKATYHLRSFEERKQVGLIGTCTVKRGLATVRLLRPDGTQADGKECPPGGPWSITVQDKGISGNYRAVIEYRNFNGKIELNELPPGK</sequence>
<comment type="caution">
    <text evidence="1">The sequence shown here is derived from an EMBL/GenBank/DDBJ whole genome shotgun (WGS) entry which is preliminary data.</text>
</comment>
<dbReference type="Proteomes" id="UP000286287">
    <property type="component" value="Unassembled WGS sequence"/>
</dbReference>
<dbReference type="AlphaFoldDB" id="A0A418V4Z1"/>
<protein>
    <submittedName>
        <fullName evidence="1">Uncharacterized protein</fullName>
    </submittedName>
</protein>
<reference evidence="1 2" key="1">
    <citation type="submission" date="2018-09" db="EMBL/GenBank/DDBJ databases">
        <authorList>
            <person name="Zhu H."/>
        </authorList>
    </citation>
    <scope>NUCLEOTIDE SEQUENCE [LARGE SCALE GENOMIC DNA]</scope>
    <source>
        <strain evidence="1 2">K2S05-167</strain>
    </source>
</reference>
<evidence type="ECO:0000313" key="1">
    <source>
        <dbReference type="EMBL" id="RJF71174.1"/>
    </source>
</evidence>
<organism evidence="1 2">
    <name type="scientific">Deinococcus cavernae</name>
    <dbReference type="NCBI Taxonomy" id="2320857"/>
    <lineage>
        <taxon>Bacteria</taxon>
        <taxon>Thermotogati</taxon>
        <taxon>Deinococcota</taxon>
        <taxon>Deinococci</taxon>
        <taxon>Deinococcales</taxon>
        <taxon>Deinococcaceae</taxon>
        <taxon>Deinococcus</taxon>
    </lineage>
</organism>
<keyword evidence="2" id="KW-1185">Reference proteome</keyword>